<proteinExistence type="predicted"/>
<dbReference type="EMBL" id="JAIEZQ010000003">
    <property type="protein sequence ID" value="MBY9076714.1"/>
    <property type="molecule type" value="Genomic_DNA"/>
</dbReference>
<evidence type="ECO:0000259" key="1">
    <source>
        <dbReference type="Pfam" id="PF01636"/>
    </source>
</evidence>
<dbReference type="SUPFAM" id="SSF56112">
    <property type="entry name" value="Protein kinase-like (PK-like)"/>
    <property type="match status" value="1"/>
</dbReference>
<dbReference type="InterPro" id="IPR002575">
    <property type="entry name" value="Aminoglycoside_PTrfase"/>
</dbReference>
<comment type="caution">
    <text evidence="2">The sequence shown here is derived from an EMBL/GenBank/DDBJ whole genome shotgun (WGS) entry which is preliminary data.</text>
</comment>
<evidence type="ECO:0000313" key="2">
    <source>
        <dbReference type="EMBL" id="MBY9076714.1"/>
    </source>
</evidence>
<reference evidence="2 3" key="1">
    <citation type="submission" date="2021-08" db="EMBL/GenBank/DDBJ databases">
        <title>Nocardioides bacterium WL0053 sp. nov., isolated from the sediment.</title>
        <authorList>
            <person name="Wang L."/>
            <person name="Zhang D."/>
            <person name="Zhang A."/>
        </authorList>
    </citation>
    <scope>NUCLEOTIDE SEQUENCE [LARGE SCALE GENOMIC DNA]</scope>
    <source>
        <strain evidence="2 3">WL0053</strain>
    </source>
</reference>
<dbReference type="InterPro" id="IPR011009">
    <property type="entry name" value="Kinase-like_dom_sf"/>
</dbReference>
<name>A0ABS7RNT3_9ACTN</name>
<gene>
    <name evidence="2" type="ORF">K1X13_17930</name>
</gene>
<dbReference type="Gene3D" id="3.90.1200.10">
    <property type="match status" value="1"/>
</dbReference>
<keyword evidence="3" id="KW-1185">Reference proteome</keyword>
<dbReference type="RefSeq" id="WP_221026501.1">
    <property type="nucleotide sequence ID" value="NZ_JAIEZQ010000003.1"/>
</dbReference>
<protein>
    <submittedName>
        <fullName evidence="2">Phosphotransferase</fullName>
    </submittedName>
</protein>
<sequence length="372" mass="40195">MVTSLHEVIARLGDSGLRLLKAIPRGPDQLNLEIQDSSRGVLTGQWHRDPARSGAVAADVEATCGAGAAWTLDHSGIVLLEPGADPRLPALRTVLRRPGAQLVAHRLERRAVVREAHGDYTKVMPPELAGRVASALFRVRIPSIAVPRLTDLDVDLGTVTTAPLPGRTFHAELGDHSVTDEDVALASKSVGAAVRELHQLTPSAALPLHDVEAELRVCRRWLTAASDHGLIPEDRWRGGLERAGALLERDSAQVVTVHRDLHEKQVMILRGQPVGLLDLDLLGPGDPALDVGNLLAHFELRALHARSRPDRPWVARAAFLEGYAPGPRLMTRAAGYVLSTRLRLAAVYAFRDAPADLIEDLLNPAKDRGAVP</sequence>
<organism evidence="2 3">
    <name type="scientific">Nocardioides jiangsuensis</name>
    <dbReference type="NCBI Taxonomy" id="2866161"/>
    <lineage>
        <taxon>Bacteria</taxon>
        <taxon>Bacillati</taxon>
        <taxon>Actinomycetota</taxon>
        <taxon>Actinomycetes</taxon>
        <taxon>Propionibacteriales</taxon>
        <taxon>Nocardioidaceae</taxon>
        <taxon>Nocardioides</taxon>
    </lineage>
</organism>
<accession>A0ABS7RNT3</accession>
<feature type="domain" description="Aminoglycoside phosphotransferase" evidence="1">
    <location>
        <begin position="144"/>
        <end position="299"/>
    </location>
</feature>
<dbReference type="Pfam" id="PF01636">
    <property type="entry name" value="APH"/>
    <property type="match status" value="1"/>
</dbReference>
<dbReference type="Proteomes" id="UP000754710">
    <property type="component" value="Unassembled WGS sequence"/>
</dbReference>
<evidence type="ECO:0000313" key="3">
    <source>
        <dbReference type="Proteomes" id="UP000754710"/>
    </source>
</evidence>